<organism evidence="17 18">
    <name type="scientific">Pneumocystis jirovecii (strain RU7)</name>
    <name type="common">Human pneumocystis pneumonia agent</name>
    <dbReference type="NCBI Taxonomy" id="1408657"/>
    <lineage>
        <taxon>Eukaryota</taxon>
        <taxon>Fungi</taxon>
        <taxon>Dikarya</taxon>
        <taxon>Ascomycota</taxon>
        <taxon>Taphrinomycotina</taxon>
        <taxon>Pneumocystomycetes</taxon>
        <taxon>Pneumocystaceae</taxon>
        <taxon>Pneumocystis</taxon>
    </lineage>
</organism>
<evidence type="ECO:0000256" key="10">
    <source>
        <dbReference type="ARBA" id="ARBA00023295"/>
    </source>
</evidence>
<dbReference type="STRING" id="1408657.A0A0W4ZJX5"/>
<dbReference type="GO" id="GO:0006488">
    <property type="term" value="P:dolichol-linked oligosaccharide biosynthetic process"/>
    <property type="evidence" value="ECO:0007669"/>
    <property type="project" value="EnsemblFungi"/>
</dbReference>
<evidence type="ECO:0000259" key="15">
    <source>
        <dbReference type="Pfam" id="PF03200"/>
    </source>
</evidence>
<sequence>MKSFFVIWFLLLKQCIKVFGSENTRNGLIEEAEIAANTSLLWGPYRPNLYMGIRSRDPKAILAGIMWAGLDNYIQIWDIRHTCEQNDNMEMYGWQEFDVRTGGRQIIKDKDIDIEIVTEFVKVYTEKQAGNWGLRIKGKPKKAGSKTSIFFYVVSNENEIKLDSKLEKHGIKGSVILSDKTSKKFTIEITQGPNTNIYPSYNHSIANEKHLNRSMYFSMMVPKENIWMAKDLLLSTIDKNIENNYQKYNQDIPPPALFYTLPNIDGQGNLHFVQKIFQGSFEFDILYSSLDDPITSHQLKNRITSNSELFKKRFAKIFPFTYPFNSNKYTKFAQTLLSNLLGNIGYFYGDSIVDRSYIYEYEETFQEYNLEKSPQVEGPFSLFTATPNKSFFPRGFYWDEGFHLLLIGSWDNDLSLEIIKSWLSLMDDDGWIAREQILGDEARSKVPKEFIVQYSHYANPPTMVLPIVSFLEKLNHSKNETEDPQENIYSKYIKYPELAIDYLKKIYPLLRRQYNWYRRTQKGEIKKWNRQAFSLEEGYRWQGCTSTHCFTSGLDDYPRPYPHNGELHLDLLSWMGLFTKTLKSIAEKIGYKKDVEEYIIIEKAIIKNIDDLHWNDEQNAYCDSTINQDTSIHECHIGYITIFPLLTGLLPASSSHLDKLLDIMYSPDHLWSPYGLRSLSTKNPYFEKDENYWRGPVWININYMALSSLYKNYINTPGLYQEKAKKIYNELRMNLVNTVFNEWKRTNFVWEQYNQTSGVGQRTKGFTGWTSLIVNILSEKY</sequence>
<comment type="subcellular location">
    <subcellularLocation>
        <location evidence="1 12">Endoplasmic reticulum membrane</location>
        <topology evidence="1 12">Single-pass type II membrane protein</topology>
    </subcellularLocation>
</comment>
<keyword evidence="7" id="KW-1133">Transmembrane helix</keyword>
<dbReference type="InterPro" id="IPR004888">
    <property type="entry name" value="Glycoside_hydrolase_63"/>
</dbReference>
<keyword evidence="18" id="KW-1185">Reference proteome</keyword>
<dbReference type="Gene3D" id="1.50.10.10">
    <property type="match status" value="1"/>
</dbReference>
<evidence type="ECO:0000256" key="13">
    <source>
        <dbReference type="RuleBase" id="RU369107"/>
    </source>
</evidence>
<keyword evidence="4 12" id="KW-0378">Hydrolase</keyword>
<dbReference type="GO" id="GO:0009311">
    <property type="term" value="P:oligosaccharide metabolic process"/>
    <property type="evidence" value="ECO:0007669"/>
    <property type="project" value="UniProtKB-UniRule"/>
</dbReference>
<dbReference type="eggNOG" id="KOG2161">
    <property type="taxonomic scope" value="Eukaryota"/>
</dbReference>
<dbReference type="InterPro" id="IPR008928">
    <property type="entry name" value="6-hairpin_glycosidase_sf"/>
</dbReference>
<evidence type="ECO:0000256" key="6">
    <source>
        <dbReference type="ARBA" id="ARBA00022968"/>
    </source>
</evidence>
<dbReference type="PANTHER" id="PTHR10412">
    <property type="entry name" value="MANNOSYL-OLIGOSACCHARIDE GLUCOSIDASE"/>
    <property type="match status" value="1"/>
</dbReference>
<dbReference type="InterPro" id="IPR038518">
    <property type="entry name" value="Glyco_hydro_63N_sf"/>
</dbReference>
<evidence type="ECO:0000313" key="18">
    <source>
        <dbReference type="Proteomes" id="UP000053447"/>
    </source>
</evidence>
<dbReference type="Proteomes" id="UP000053447">
    <property type="component" value="Unassembled WGS sequence"/>
</dbReference>
<keyword evidence="8" id="KW-0472">Membrane</keyword>
<evidence type="ECO:0000256" key="3">
    <source>
        <dbReference type="ARBA" id="ARBA00022692"/>
    </source>
</evidence>
<protein>
    <recommendedName>
        <fullName evidence="11 12">Mannosyl-oligosaccharide glucosidase</fullName>
        <ecNumber evidence="11 12">3.2.1.106</ecNumber>
    </recommendedName>
    <alternativeName>
        <fullName evidence="13">Glucosidase I</fullName>
    </alternativeName>
</protein>
<evidence type="ECO:0000256" key="4">
    <source>
        <dbReference type="ARBA" id="ARBA00022801"/>
    </source>
</evidence>
<dbReference type="PANTHER" id="PTHR10412:SF11">
    <property type="entry name" value="MANNOSYL-OLIGOSACCHARIDE GLUCOSIDASE"/>
    <property type="match status" value="1"/>
</dbReference>
<comment type="caution">
    <text evidence="17">The sequence shown here is derived from an EMBL/GenBank/DDBJ whole genome shotgun (WGS) entry which is preliminary data.</text>
</comment>
<dbReference type="RefSeq" id="XP_018228983.1">
    <property type="nucleotide sequence ID" value="XM_018374761.1"/>
</dbReference>
<feature type="domain" description="Glycosyl hydrolase family 63 N-terminal" evidence="16">
    <location>
        <begin position="39"/>
        <end position="257"/>
    </location>
</feature>
<evidence type="ECO:0000256" key="11">
    <source>
        <dbReference type="ARBA" id="ARBA00038888"/>
    </source>
</evidence>
<dbReference type="GeneID" id="28941016"/>
<dbReference type="OrthoDB" id="410058at2759"/>
<dbReference type="EMBL" id="LFWA01000011">
    <property type="protein sequence ID" value="KTW28648.1"/>
    <property type="molecule type" value="Genomic_DNA"/>
</dbReference>
<dbReference type="InterPro" id="IPR031335">
    <property type="entry name" value="Glyco_hydro_63_C"/>
</dbReference>
<proteinExistence type="inferred from homology"/>
<feature type="domain" description="Glycosyl hydrolase family 63 C-terminal" evidence="15">
    <location>
        <begin position="295"/>
        <end position="779"/>
    </location>
</feature>
<dbReference type="AlphaFoldDB" id="A0A0W4ZJX5"/>
<dbReference type="InterPro" id="IPR012341">
    <property type="entry name" value="6hp_glycosidase-like_sf"/>
</dbReference>
<accession>A0A0W4ZJX5</accession>
<comment type="function">
    <text evidence="12">Cleaves the distal alpha 1,2-linked glucose residue from the Glc(3)Man(9)GlcNAc(2) oligosaccharide precursor.</text>
</comment>
<evidence type="ECO:0000256" key="8">
    <source>
        <dbReference type="ARBA" id="ARBA00023136"/>
    </source>
</evidence>
<keyword evidence="6" id="KW-0735">Signal-anchor</keyword>
<feature type="signal peptide" evidence="14">
    <location>
        <begin position="1"/>
        <end position="20"/>
    </location>
</feature>
<comment type="similarity">
    <text evidence="2 12">Belongs to the glycosyl hydrolase 63 family.</text>
</comment>
<evidence type="ECO:0000256" key="9">
    <source>
        <dbReference type="ARBA" id="ARBA00023180"/>
    </source>
</evidence>
<evidence type="ECO:0000256" key="7">
    <source>
        <dbReference type="ARBA" id="ARBA00022989"/>
    </source>
</evidence>
<comment type="catalytic activity">
    <reaction evidence="12">
        <text>N(4)-(alpha-D-Glc-(1-&gt;2)-alpha-D-Glc-(1-&gt;3)-alpha-D-Glc-(1-&gt;3)-alpha-D-Man-(1-&gt;2)-alpha-D-Man-(1-&gt;2)-alpha-D-Man-(1-&gt;3)-[alpha-D-Man-(1-&gt;2)-alpha-D-Man-(1-&gt;3)-[alpha-D-Man-(1-&gt;2)-alpha-D-Man-(1-&gt;6)]-alpha-D-Man-(1-&gt;6)]-beta-D-Man-(1-&gt;4)-beta-D-GlcNAc-(1-&gt;4)-beta-D-GlcNAc)-L-asparaginyl-[protein] + H2O = N(4)-(alpha-D-Glc-(1-&gt;3)-alpha-D-Glc-(1-&gt;3)-alpha-D-Man-(1-&gt;2)-alpha-D-Man-(1-&gt;2)-alpha-D-Man-(1-&gt;3)-[alpha-D-Man-(1-&gt;2)-alpha-D-Man-(1-&gt;3)-[alpha-D-Man-(1-&gt;2)-alpha-D-Man-(1-&gt;6)]-alpha-D-Man-(1-&gt;6)]-beta-D-Man-(1-&gt;4)-beta-D-GlcNAc-(1-&gt;4)-beta-D-GlcNAc)-L-asparaginyl-[protein] + beta-D-glucose</text>
        <dbReference type="Rhea" id="RHEA:55988"/>
        <dbReference type="Rhea" id="RHEA-COMP:12806"/>
        <dbReference type="Rhea" id="RHEA-COMP:14355"/>
        <dbReference type="ChEBI" id="CHEBI:15377"/>
        <dbReference type="ChEBI" id="CHEBI:15903"/>
        <dbReference type="ChEBI" id="CHEBI:59082"/>
        <dbReference type="ChEBI" id="CHEBI:132537"/>
        <dbReference type="EC" id="3.2.1.106"/>
    </reaction>
</comment>
<evidence type="ECO:0000256" key="12">
    <source>
        <dbReference type="RuleBase" id="RU368089"/>
    </source>
</evidence>
<evidence type="ECO:0000256" key="14">
    <source>
        <dbReference type="SAM" id="SignalP"/>
    </source>
</evidence>
<reference evidence="18" key="1">
    <citation type="journal article" date="2016" name="Nat. Commun.">
        <title>Genome analysis of three Pneumocystis species reveals adaptation mechanisms to life exclusively in mammalian hosts.</title>
        <authorList>
            <person name="Ma L."/>
            <person name="Chen Z."/>
            <person name="Huang D.W."/>
            <person name="Kutty G."/>
            <person name="Ishihara M."/>
            <person name="Wang H."/>
            <person name="Abouelleil A."/>
            <person name="Bishop L."/>
            <person name="Davey E."/>
            <person name="Deng R."/>
            <person name="Deng X."/>
            <person name="Fan L."/>
            <person name="Fantoni G."/>
            <person name="Fitzgerald M."/>
            <person name="Gogineni E."/>
            <person name="Goldberg J.M."/>
            <person name="Handley G."/>
            <person name="Hu X."/>
            <person name="Huber C."/>
            <person name="Jiao X."/>
            <person name="Jones K."/>
            <person name="Levin J.Z."/>
            <person name="Liu Y."/>
            <person name="Macdonald P."/>
            <person name="Melnikov A."/>
            <person name="Raley C."/>
            <person name="Sassi M."/>
            <person name="Sherman B.T."/>
            <person name="Song X."/>
            <person name="Sykes S."/>
            <person name="Tran B."/>
            <person name="Walsh L."/>
            <person name="Xia Y."/>
            <person name="Yang J."/>
            <person name="Young S."/>
            <person name="Zeng Q."/>
            <person name="Zheng X."/>
            <person name="Stephens R."/>
            <person name="Nusbaum C."/>
            <person name="Birren B.W."/>
            <person name="Azadi P."/>
            <person name="Lempicki R.A."/>
            <person name="Cuomo C.A."/>
            <person name="Kovacs J.A."/>
        </authorList>
    </citation>
    <scope>NUCLEOTIDE SEQUENCE [LARGE SCALE GENOMIC DNA]</scope>
    <source>
        <strain evidence="18">RU7</strain>
    </source>
</reference>
<evidence type="ECO:0000256" key="5">
    <source>
        <dbReference type="ARBA" id="ARBA00022824"/>
    </source>
</evidence>
<dbReference type="GO" id="GO:0004573">
    <property type="term" value="F:Glc3Man9GlcNAc2 oligosaccharide glucosidase activity"/>
    <property type="evidence" value="ECO:0007669"/>
    <property type="project" value="UniProtKB-UniRule"/>
</dbReference>
<dbReference type="Pfam" id="PF03200">
    <property type="entry name" value="Glyco_hydro_63"/>
    <property type="match status" value="1"/>
</dbReference>
<dbReference type="SUPFAM" id="SSF48208">
    <property type="entry name" value="Six-hairpin glycosidases"/>
    <property type="match status" value="1"/>
</dbReference>
<keyword evidence="5 12" id="KW-0256">Endoplasmic reticulum</keyword>
<evidence type="ECO:0000313" key="17">
    <source>
        <dbReference type="EMBL" id="KTW28648.1"/>
    </source>
</evidence>
<dbReference type="GO" id="GO:0098553">
    <property type="term" value="C:lumenal side of endoplasmic reticulum membrane"/>
    <property type="evidence" value="ECO:0007669"/>
    <property type="project" value="EnsemblFungi"/>
</dbReference>
<keyword evidence="10 12" id="KW-0326">Glycosidase</keyword>
<keyword evidence="3" id="KW-0812">Transmembrane</keyword>
<name>A0A0W4ZJX5_PNEJ7</name>
<dbReference type="Pfam" id="PF16923">
    <property type="entry name" value="Glyco_hydro_63N"/>
    <property type="match status" value="1"/>
</dbReference>
<dbReference type="GO" id="GO:0006491">
    <property type="term" value="P:N-glycan processing"/>
    <property type="evidence" value="ECO:0007669"/>
    <property type="project" value="EnsemblFungi"/>
</dbReference>
<keyword evidence="9 13" id="KW-0325">Glycoprotein</keyword>
<dbReference type="EC" id="3.2.1.106" evidence="11 12"/>
<dbReference type="VEuPathDB" id="FungiDB:T551_02498"/>
<evidence type="ECO:0000256" key="2">
    <source>
        <dbReference type="ARBA" id="ARBA00010833"/>
    </source>
</evidence>
<evidence type="ECO:0000256" key="1">
    <source>
        <dbReference type="ARBA" id="ARBA00004648"/>
    </source>
</evidence>
<evidence type="ECO:0000259" key="16">
    <source>
        <dbReference type="Pfam" id="PF16923"/>
    </source>
</evidence>
<comment type="pathway">
    <text evidence="13">Glycan metabolism; N-glycan degradation.</text>
</comment>
<dbReference type="InterPro" id="IPR031631">
    <property type="entry name" value="Glyco_hydro_63N"/>
</dbReference>
<feature type="chain" id="PRO_5006933814" description="Mannosyl-oligosaccharide glucosidase" evidence="14">
    <location>
        <begin position="21"/>
        <end position="781"/>
    </location>
</feature>
<dbReference type="GO" id="GO:0070880">
    <property type="term" value="P:fungal-type cell wall beta-glucan biosynthetic process"/>
    <property type="evidence" value="ECO:0007669"/>
    <property type="project" value="EnsemblFungi"/>
</dbReference>
<gene>
    <name evidence="17" type="ORF">T551_02498</name>
</gene>
<dbReference type="Gene3D" id="2.70.98.110">
    <property type="entry name" value="Glycosyl hydrolase family 63, N-terminal domain"/>
    <property type="match status" value="1"/>
</dbReference>
<keyword evidence="14" id="KW-0732">Signal</keyword>